<evidence type="ECO:0000259" key="1">
    <source>
        <dbReference type="Pfam" id="PF00248"/>
    </source>
</evidence>
<dbReference type="PANTHER" id="PTHR43638:SF3">
    <property type="entry name" value="ALDEHYDE REDUCTASE"/>
    <property type="match status" value="1"/>
</dbReference>
<dbReference type="InterPro" id="IPR023210">
    <property type="entry name" value="NADP_OxRdtase_dom"/>
</dbReference>
<dbReference type="Proteomes" id="UP000009352">
    <property type="component" value="Unassembled WGS sequence"/>
</dbReference>
<accession>A0AB33XWC3</accession>
<dbReference type="InterPro" id="IPR020471">
    <property type="entry name" value="AKR"/>
</dbReference>
<reference evidence="2 3" key="1">
    <citation type="journal article" date="2013" name="Genome Announc.">
        <title>Draft Genome Sequence of Staphylococcus simulans UMC-CNS-990, Isolated from a Case of Chronic Bovine Mastitis.</title>
        <authorList>
            <person name="Calcutt M.J."/>
            <person name="Foecking M.F."/>
            <person name="Hsieh H.Y."/>
            <person name="Perry J."/>
            <person name="Stewart G.C."/>
            <person name="Middleton J.R."/>
        </authorList>
    </citation>
    <scope>NUCLEOTIDE SEQUENCE [LARGE SCALE GENOMIC DNA]</scope>
    <source>
        <strain evidence="2 3">LRHMDP3</strain>
    </source>
</reference>
<evidence type="ECO:0000313" key="2">
    <source>
        <dbReference type="EMBL" id="EKS51901.1"/>
    </source>
</evidence>
<dbReference type="PANTHER" id="PTHR43638">
    <property type="entry name" value="OXIDOREDUCTASE, ALDO/KETO REDUCTASE FAMILY PROTEIN"/>
    <property type="match status" value="1"/>
</dbReference>
<organism evidence="2 3">
    <name type="scientific">Lacticaseibacillus rhamnosus LRHMDP3</name>
    <dbReference type="NCBI Taxonomy" id="1203259"/>
    <lineage>
        <taxon>Bacteria</taxon>
        <taxon>Bacillati</taxon>
        <taxon>Bacillota</taxon>
        <taxon>Bacilli</taxon>
        <taxon>Lactobacillales</taxon>
        <taxon>Lactobacillaceae</taxon>
        <taxon>Lacticaseibacillus</taxon>
    </lineage>
</organism>
<comment type="caution">
    <text evidence="2">The sequence shown here is derived from an EMBL/GenBank/DDBJ whole genome shotgun (WGS) entry which is preliminary data.</text>
</comment>
<dbReference type="SUPFAM" id="SSF51430">
    <property type="entry name" value="NAD(P)-linked oxidoreductase"/>
    <property type="match status" value="1"/>
</dbReference>
<dbReference type="Gene3D" id="3.20.20.100">
    <property type="entry name" value="NADP-dependent oxidoreductase domain"/>
    <property type="match status" value="1"/>
</dbReference>
<evidence type="ECO:0000313" key="3">
    <source>
        <dbReference type="Proteomes" id="UP000009352"/>
    </source>
</evidence>
<feature type="domain" description="NADP-dependent oxidoreductase" evidence="1">
    <location>
        <begin position="37"/>
        <end position="290"/>
    </location>
</feature>
<name>A0AB33XWC3_LACRH</name>
<dbReference type="EMBL" id="AMQX01000004">
    <property type="protein sequence ID" value="EKS51901.1"/>
    <property type="molecule type" value="Genomic_DNA"/>
</dbReference>
<dbReference type="InterPro" id="IPR036812">
    <property type="entry name" value="NAD(P)_OxRdtase_dom_sf"/>
</dbReference>
<protein>
    <submittedName>
        <fullName evidence="2">Oxidoreductase, aldo/keto reductase family</fullName>
    </submittedName>
</protein>
<dbReference type="PRINTS" id="PR00069">
    <property type="entry name" value="ALDKETRDTASE"/>
</dbReference>
<dbReference type="Pfam" id="PF00248">
    <property type="entry name" value="Aldo_ket_red"/>
    <property type="match status" value="1"/>
</dbReference>
<dbReference type="AlphaFoldDB" id="A0AB33XWC3"/>
<proteinExistence type="predicted"/>
<sequence>MKQPVFAHPEQVANTCKGKGFAFMKTINIGDVTVPIVGMGTWYLGEGNAEQSARETQALKYGLDHGLRVIDTAEMYGNGAAETLIGSFLGDYPRANIYLISKFYPSHADKKQMRTALTNSLSRLKTDYLDLYLLHWRGATPLAETLEGLQELKREGLIRQYGVSNFDVDDMDQLTLEPGGEQVVANEVLYNLQSRGIDFDLLPRQKQAGITTIGYSPYGSGSGKSIKLTPELTDLAKSKGISTHQLLLAWVLRNGDVLSIPRTGEASHMAENIAAADVTFSPDELDLFDQAFPMPRHHVPLEII</sequence>
<gene>
    <name evidence="2" type="ORF">LRHMDP3_968</name>
</gene>
<dbReference type="GO" id="GO:0016491">
    <property type="term" value="F:oxidoreductase activity"/>
    <property type="evidence" value="ECO:0007669"/>
    <property type="project" value="InterPro"/>
</dbReference>